<dbReference type="PANTHER" id="PTHR10849">
    <property type="entry name" value="NADH DEHYDROGENASE UBIQUINONE IRON-SULFUR PROTEIN 8, MITOCHONDRIAL"/>
    <property type="match status" value="1"/>
</dbReference>
<dbReference type="AlphaFoldDB" id="A0A094JX67"/>
<keyword evidence="2" id="KW-0479">Metal-binding</keyword>
<dbReference type="Pfam" id="PF12838">
    <property type="entry name" value="Fer4_7"/>
    <property type="match status" value="1"/>
</dbReference>
<protein>
    <submittedName>
        <fullName evidence="7">Formate hydrogenlyase complex iron-sulfur subunit</fullName>
    </submittedName>
</protein>
<feature type="domain" description="4Fe-4S ferredoxin-type" evidence="6">
    <location>
        <begin position="31"/>
        <end position="60"/>
    </location>
</feature>
<dbReference type="eggNOG" id="COG1143">
    <property type="taxonomic scope" value="Bacteria"/>
</dbReference>
<keyword evidence="3" id="KW-0677">Repeat</keyword>
<dbReference type="GO" id="GO:0046872">
    <property type="term" value="F:metal ion binding"/>
    <property type="evidence" value="ECO:0007669"/>
    <property type="project" value="UniProtKB-KW"/>
</dbReference>
<evidence type="ECO:0000256" key="4">
    <source>
        <dbReference type="ARBA" id="ARBA00023004"/>
    </source>
</evidence>
<keyword evidence="5" id="KW-0411">Iron-sulfur</keyword>
<dbReference type="OrthoDB" id="9808559at2"/>
<dbReference type="Proteomes" id="UP000029264">
    <property type="component" value="Unassembled WGS sequence"/>
</dbReference>
<keyword evidence="4" id="KW-0408">Iron</keyword>
<evidence type="ECO:0000313" key="8">
    <source>
        <dbReference type="Proteomes" id="UP000029264"/>
    </source>
</evidence>
<dbReference type="InterPro" id="IPR010226">
    <property type="entry name" value="NADH_quinone_OxRdtase_chainI"/>
</dbReference>
<evidence type="ECO:0000256" key="3">
    <source>
        <dbReference type="ARBA" id="ARBA00022737"/>
    </source>
</evidence>
<evidence type="ECO:0000256" key="1">
    <source>
        <dbReference type="ARBA" id="ARBA00022485"/>
    </source>
</evidence>
<evidence type="ECO:0000256" key="2">
    <source>
        <dbReference type="ARBA" id="ARBA00022723"/>
    </source>
</evidence>
<dbReference type="GO" id="GO:0016020">
    <property type="term" value="C:membrane"/>
    <property type="evidence" value="ECO:0007669"/>
    <property type="project" value="InterPro"/>
</dbReference>
<keyword evidence="1" id="KW-0004">4Fe-4S</keyword>
<organism evidence="7 8">
    <name type="scientific">Shewanella mangrovi</name>
    <dbReference type="NCBI Taxonomy" id="1515746"/>
    <lineage>
        <taxon>Bacteria</taxon>
        <taxon>Pseudomonadati</taxon>
        <taxon>Pseudomonadota</taxon>
        <taxon>Gammaproteobacteria</taxon>
        <taxon>Alteromonadales</taxon>
        <taxon>Shewanellaceae</taxon>
        <taxon>Shewanella</taxon>
    </lineage>
</organism>
<dbReference type="GO" id="GO:0051539">
    <property type="term" value="F:4 iron, 4 sulfur cluster binding"/>
    <property type="evidence" value="ECO:0007669"/>
    <property type="project" value="UniProtKB-KW"/>
</dbReference>
<sequence>MLKYLKKALSTGVVTGSDPLAAPDLDKNFRGKPEHNPAQCIACAACMNACPANALTVQTNLDSGMQEWSLFLGRCIFCARCEEVCPTGAIELSQEIQLAVWRKEDLYQKSAFPLAHCVECDKPFAVEKELQYAEDLLLATGQYEDRAALHQQLHTCPHCKREHNITQSQRIAISRMLREQPL</sequence>
<keyword evidence="7" id="KW-0456">Lyase</keyword>
<dbReference type="Gene3D" id="3.30.70.3270">
    <property type="match status" value="1"/>
</dbReference>
<proteinExistence type="predicted"/>
<dbReference type="GO" id="GO:0009060">
    <property type="term" value="P:aerobic respiration"/>
    <property type="evidence" value="ECO:0007669"/>
    <property type="project" value="TreeGrafter"/>
</dbReference>
<keyword evidence="8" id="KW-1185">Reference proteome</keyword>
<gene>
    <name evidence="7" type="ORF">HR45_13335</name>
</gene>
<dbReference type="PROSITE" id="PS00198">
    <property type="entry name" value="4FE4S_FER_1"/>
    <property type="match status" value="1"/>
</dbReference>
<dbReference type="InterPro" id="IPR017896">
    <property type="entry name" value="4Fe4S_Fe-S-bd"/>
</dbReference>
<accession>A0A094JX67</accession>
<dbReference type="RefSeq" id="WP_037443599.1">
    <property type="nucleotide sequence ID" value="NZ_JPEO01000010.1"/>
</dbReference>
<name>A0A094JX67_9GAMM</name>
<dbReference type="STRING" id="1515746.HR45_13335"/>
<comment type="caution">
    <text evidence="7">The sequence shown here is derived from an EMBL/GenBank/DDBJ whole genome shotgun (WGS) entry which is preliminary data.</text>
</comment>
<feature type="domain" description="4Fe-4S ferredoxin-type" evidence="6">
    <location>
        <begin position="66"/>
        <end position="95"/>
    </location>
</feature>
<dbReference type="EMBL" id="JPEO01000010">
    <property type="protein sequence ID" value="KFZ37021.1"/>
    <property type="molecule type" value="Genomic_DNA"/>
</dbReference>
<evidence type="ECO:0000313" key="7">
    <source>
        <dbReference type="EMBL" id="KFZ37021.1"/>
    </source>
</evidence>
<evidence type="ECO:0000256" key="5">
    <source>
        <dbReference type="ARBA" id="ARBA00023014"/>
    </source>
</evidence>
<dbReference type="SUPFAM" id="SSF54862">
    <property type="entry name" value="4Fe-4S ferredoxins"/>
    <property type="match status" value="1"/>
</dbReference>
<dbReference type="NCBIfam" id="NF009053">
    <property type="entry name" value="PRK12387.1"/>
    <property type="match status" value="1"/>
</dbReference>
<dbReference type="GO" id="GO:0016829">
    <property type="term" value="F:lyase activity"/>
    <property type="evidence" value="ECO:0007669"/>
    <property type="project" value="UniProtKB-KW"/>
</dbReference>
<dbReference type="PANTHER" id="PTHR10849:SF35">
    <property type="entry name" value="FORMATE HYDROGENLYASE SUBUNIT 6-RELATED"/>
    <property type="match status" value="1"/>
</dbReference>
<evidence type="ECO:0000259" key="6">
    <source>
        <dbReference type="PROSITE" id="PS51379"/>
    </source>
</evidence>
<dbReference type="InterPro" id="IPR017900">
    <property type="entry name" value="4Fe4S_Fe_S_CS"/>
</dbReference>
<dbReference type="PROSITE" id="PS51379">
    <property type="entry name" value="4FE4S_FER_2"/>
    <property type="match status" value="2"/>
</dbReference>
<reference evidence="7 8" key="1">
    <citation type="submission" date="2014-06" db="EMBL/GenBank/DDBJ databases">
        <title>Shewanella sp. YQH10.</title>
        <authorList>
            <person name="Liu Y."/>
            <person name="Zeng R."/>
        </authorList>
    </citation>
    <scope>NUCLEOTIDE SEQUENCE [LARGE SCALE GENOMIC DNA]</scope>
    <source>
        <strain evidence="7 8">YQH10</strain>
    </source>
</reference>
<dbReference type="GO" id="GO:0003954">
    <property type="term" value="F:NADH dehydrogenase activity"/>
    <property type="evidence" value="ECO:0007669"/>
    <property type="project" value="TreeGrafter"/>
</dbReference>